<dbReference type="AlphaFoldDB" id="A0A4Z0A4J0"/>
<dbReference type="STRING" id="135208.A0A4Z0A4J0"/>
<name>A0A4Z0A4J0_9AGAM</name>
<evidence type="ECO:0000313" key="1">
    <source>
        <dbReference type="EMBL" id="TFY81956.1"/>
    </source>
</evidence>
<dbReference type="EMBL" id="SFCI01000157">
    <property type="protein sequence ID" value="TFY81956.1"/>
    <property type="molecule type" value="Genomic_DNA"/>
</dbReference>
<sequence length="62" mass="7283">MFPDDDDPSISYMVMPYLRLLTEPAFEYVGEIMDAGEQLSEDLVFLHEQDVAHRYSVFHRIC</sequence>
<comment type="caution">
    <text evidence="1">The sequence shown here is derived from an EMBL/GenBank/DDBJ whole genome shotgun (WGS) entry which is preliminary data.</text>
</comment>
<keyword evidence="2" id="KW-1185">Reference proteome</keyword>
<evidence type="ECO:0000313" key="2">
    <source>
        <dbReference type="Proteomes" id="UP000298061"/>
    </source>
</evidence>
<gene>
    <name evidence="1" type="ORF">EWM64_g2058</name>
</gene>
<accession>A0A4Z0A4J0</accession>
<protein>
    <submittedName>
        <fullName evidence="1">Uncharacterized protein</fullName>
    </submittedName>
</protein>
<organism evidence="1 2">
    <name type="scientific">Hericium alpestre</name>
    <dbReference type="NCBI Taxonomy" id="135208"/>
    <lineage>
        <taxon>Eukaryota</taxon>
        <taxon>Fungi</taxon>
        <taxon>Dikarya</taxon>
        <taxon>Basidiomycota</taxon>
        <taxon>Agaricomycotina</taxon>
        <taxon>Agaricomycetes</taxon>
        <taxon>Russulales</taxon>
        <taxon>Hericiaceae</taxon>
        <taxon>Hericium</taxon>
    </lineage>
</organism>
<proteinExistence type="predicted"/>
<dbReference type="Proteomes" id="UP000298061">
    <property type="component" value="Unassembled WGS sequence"/>
</dbReference>
<reference evidence="1 2" key="1">
    <citation type="submission" date="2019-02" db="EMBL/GenBank/DDBJ databases">
        <title>Genome sequencing of the rare red list fungi Hericium alpestre (H. flagellum).</title>
        <authorList>
            <person name="Buettner E."/>
            <person name="Kellner H."/>
        </authorList>
    </citation>
    <scope>NUCLEOTIDE SEQUENCE [LARGE SCALE GENOMIC DNA]</scope>
    <source>
        <strain evidence="1 2">DSM 108284</strain>
    </source>
</reference>
<dbReference type="OrthoDB" id="5987198at2759"/>